<accession>A0A2A9MIW1</accession>
<keyword evidence="3" id="KW-0812">Transmembrane</keyword>
<dbReference type="RefSeq" id="XP_029222487.1">
    <property type="nucleotide sequence ID" value="XM_029359574.1"/>
</dbReference>
<keyword evidence="3" id="KW-1133">Transmembrane helix</keyword>
<dbReference type="Proteomes" id="UP000224006">
    <property type="component" value="Chromosome I"/>
</dbReference>
<dbReference type="EMBL" id="NWUJ01000001">
    <property type="protein sequence ID" value="PFH38478.1"/>
    <property type="molecule type" value="Genomic_DNA"/>
</dbReference>
<dbReference type="KEGG" id="bbes:BESB_008200"/>
<keyword evidence="4" id="KW-0732">Signal</keyword>
<feature type="compositionally biased region" description="Low complexity" evidence="2">
    <location>
        <begin position="196"/>
        <end position="214"/>
    </location>
</feature>
<keyword evidence="1" id="KW-0175">Coiled coil</keyword>
<dbReference type="GeneID" id="40305882"/>
<feature type="compositionally biased region" description="Low complexity" evidence="2">
    <location>
        <begin position="52"/>
        <end position="65"/>
    </location>
</feature>
<feature type="compositionally biased region" description="Low complexity" evidence="2">
    <location>
        <begin position="138"/>
        <end position="166"/>
    </location>
</feature>
<sequence>MQGARAAFLILQVALASSQLHCRNADAAPDVATRSPALLVEPAGRETESIAAEKPTGPGAAAGTAQDLTQRRPDGEDLQLPPLDVDARSKKRHRFSAASTTFRAVRRVVLVSLVLYLAITWGFAKVRKCLSSRRGRSDGSAARRLMDDGNTPSSSSSGASGPTSPTCEAVLESLGAAAGALAPSGLSRSYSEGHRTSSSSSALPGPSTAPSTSLDPMEQLTSSMSSMTVEMDPLQRISRKWKTLRQERGNLQHKRKAIQRELARAKAEAAGTEDVQRLAALAADIEKEAKLVSSQLFHTRLTASLLRVQIERNRRTHRDEQLSRRRRLRPDSSPSRPVASTASPPPPSPSTSDDDMDETG</sequence>
<feature type="chain" id="PRO_5012902540" description="Transmembrane protein" evidence="4">
    <location>
        <begin position="19"/>
        <end position="360"/>
    </location>
</feature>
<organism evidence="5 6">
    <name type="scientific">Besnoitia besnoiti</name>
    <name type="common">Apicomplexan protozoan</name>
    <dbReference type="NCBI Taxonomy" id="94643"/>
    <lineage>
        <taxon>Eukaryota</taxon>
        <taxon>Sar</taxon>
        <taxon>Alveolata</taxon>
        <taxon>Apicomplexa</taxon>
        <taxon>Conoidasida</taxon>
        <taxon>Coccidia</taxon>
        <taxon>Eucoccidiorida</taxon>
        <taxon>Eimeriorina</taxon>
        <taxon>Sarcocystidae</taxon>
        <taxon>Besnoitia</taxon>
    </lineage>
</organism>
<evidence type="ECO:0000256" key="1">
    <source>
        <dbReference type="SAM" id="Coils"/>
    </source>
</evidence>
<evidence type="ECO:0000256" key="2">
    <source>
        <dbReference type="SAM" id="MobiDB-lite"/>
    </source>
</evidence>
<feature type="transmembrane region" description="Helical" evidence="3">
    <location>
        <begin position="104"/>
        <end position="124"/>
    </location>
</feature>
<evidence type="ECO:0008006" key="7">
    <source>
        <dbReference type="Google" id="ProtNLM"/>
    </source>
</evidence>
<gene>
    <name evidence="5" type="ORF">BESB_008200</name>
</gene>
<feature type="region of interest" description="Disordered" evidence="2">
    <location>
        <begin position="132"/>
        <end position="167"/>
    </location>
</feature>
<dbReference type="VEuPathDB" id="ToxoDB:BESB_008200"/>
<feature type="signal peptide" evidence="4">
    <location>
        <begin position="1"/>
        <end position="18"/>
    </location>
</feature>
<feature type="region of interest" description="Disordered" evidence="2">
    <location>
        <begin position="43"/>
        <end position="85"/>
    </location>
</feature>
<comment type="caution">
    <text evidence="5">The sequence shown here is derived from an EMBL/GenBank/DDBJ whole genome shotgun (WGS) entry which is preliminary data.</text>
</comment>
<evidence type="ECO:0000256" key="3">
    <source>
        <dbReference type="SAM" id="Phobius"/>
    </source>
</evidence>
<evidence type="ECO:0000313" key="5">
    <source>
        <dbReference type="EMBL" id="PFH38478.1"/>
    </source>
</evidence>
<evidence type="ECO:0000313" key="6">
    <source>
        <dbReference type="Proteomes" id="UP000224006"/>
    </source>
</evidence>
<keyword evidence="6" id="KW-1185">Reference proteome</keyword>
<feature type="region of interest" description="Disordered" evidence="2">
    <location>
        <begin position="185"/>
        <end position="217"/>
    </location>
</feature>
<feature type="region of interest" description="Disordered" evidence="2">
    <location>
        <begin position="315"/>
        <end position="360"/>
    </location>
</feature>
<protein>
    <recommendedName>
        <fullName evidence="7">Transmembrane protein</fullName>
    </recommendedName>
</protein>
<evidence type="ECO:0000256" key="4">
    <source>
        <dbReference type="SAM" id="SignalP"/>
    </source>
</evidence>
<proteinExistence type="predicted"/>
<name>A0A2A9MIW1_BESBE</name>
<feature type="compositionally biased region" description="Low complexity" evidence="2">
    <location>
        <begin position="331"/>
        <end position="342"/>
    </location>
</feature>
<dbReference type="AlphaFoldDB" id="A0A2A9MIW1"/>
<feature type="coiled-coil region" evidence="1">
    <location>
        <begin position="248"/>
        <end position="275"/>
    </location>
</feature>
<keyword evidence="3" id="KW-0472">Membrane</keyword>
<reference evidence="5 6" key="1">
    <citation type="submission" date="2017-09" db="EMBL/GenBank/DDBJ databases">
        <title>Genome sequencing of Besnoitia besnoiti strain Bb-Ger1.</title>
        <authorList>
            <person name="Schares G."/>
            <person name="Venepally P."/>
            <person name="Lorenzi H.A."/>
        </authorList>
    </citation>
    <scope>NUCLEOTIDE SEQUENCE [LARGE SCALE GENOMIC DNA]</scope>
    <source>
        <strain evidence="5 6">Bb-Ger1</strain>
    </source>
</reference>